<dbReference type="Proteomes" id="UP001388673">
    <property type="component" value="Unassembled WGS sequence"/>
</dbReference>
<protein>
    <recommendedName>
        <fullName evidence="6">Nudix hydrolase domain-containing protein</fullName>
    </recommendedName>
</protein>
<dbReference type="GO" id="GO:0005737">
    <property type="term" value="C:cytoplasm"/>
    <property type="evidence" value="ECO:0007669"/>
    <property type="project" value="TreeGrafter"/>
</dbReference>
<proteinExistence type="inferred from homology"/>
<dbReference type="PANTHER" id="PTHR43758">
    <property type="entry name" value="7,8-DIHYDRO-8-OXOGUANINE TRIPHOSPHATASE"/>
    <property type="match status" value="1"/>
</dbReference>
<dbReference type="GO" id="GO:0046872">
    <property type="term" value="F:metal ion binding"/>
    <property type="evidence" value="ECO:0007669"/>
    <property type="project" value="UniProtKB-KW"/>
</dbReference>
<dbReference type="PANTHER" id="PTHR43758:SF2">
    <property type="entry name" value="OXIDIZED PURINE NUCLEOSIDE TRIPHOSPHATE HYDROLASE"/>
    <property type="match status" value="1"/>
</dbReference>
<dbReference type="GO" id="GO:0042262">
    <property type="term" value="P:DNA protection"/>
    <property type="evidence" value="ECO:0007669"/>
    <property type="project" value="TreeGrafter"/>
</dbReference>
<dbReference type="GO" id="GO:0008413">
    <property type="term" value="F:8-oxo-7,8-dihydroguanosine triphosphate pyrophosphatase activity"/>
    <property type="evidence" value="ECO:0007669"/>
    <property type="project" value="TreeGrafter"/>
</dbReference>
<comment type="caution">
    <text evidence="7">The sequence shown here is derived from an EMBL/GenBank/DDBJ whole genome shotgun (WGS) entry which is preliminary data.</text>
</comment>
<dbReference type="CDD" id="cd03427">
    <property type="entry name" value="NUDIX_MTH1_Nudt1"/>
    <property type="match status" value="1"/>
</dbReference>
<keyword evidence="5" id="KW-0460">Magnesium</keyword>
<keyword evidence="8" id="KW-1185">Reference proteome</keyword>
<comment type="cofactor">
    <cofactor evidence="1">
        <name>Mg(2+)</name>
        <dbReference type="ChEBI" id="CHEBI:18420"/>
    </cofactor>
</comment>
<evidence type="ECO:0000256" key="5">
    <source>
        <dbReference type="ARBA" id="ARBA00022842"/>
    </source>
</evidence>
<dbReference type="RefSeq" id="XP_066801139.1">
    <property type="nucleotide sequence ID" value="XM_066948571.1"/>
</dbReference>
<dbReference type="InterPro" id="IPR015797">
    <property type="entry name" value="NUDIX_hydrolase-like_dom_sf"/>
</dbReference>
<dbReference type="Pfam" id="PF00293">
    <property type="entry name" value="NUDIX"/>
    <property type="match status" value="1"/>
</dbReference>
<evidence type="ECO:0000256" key="4">
    <source>
        <dbReference type="ARBA" id="ARBA00022801"/>
    </source>
</evidence>
<evidence type="ECO:0000259" key="6">
    <source>
        <dbReference type="PROSITE" id="PS51462"/>
    </source>
</evidence>
<evidence type="ECO:0000256" key="3">
    <source>
        <dbReference type="ARBA" id="ARBA00022723"/>
    </source>
</evidence>
<dbReference type="InterPro" id="IPR020084">
    <property type="entry name" value="NUDIX_hydrolase_CS"/>
</dbReference>
<feature type="domain" description="Nudix hydrolase" evidence="6">
    <location>
        <begin position="39"/>
        <end position="165"/>
    </location>
</feature>
<comment type="similarity">
    <text evidence="2">Belongs to the Nudix hydrolase family.</text>
</comment>
<dbReference type="KEGG" id="kne:92182738"/>
<keyword evidence="3" id="KW-0479">Metal-binding</keyword>
<dbReference type="SUPFAM" id="SSF55811">
    <property type="entry name" value="Nudix"/>
    <property type="match status" value="1"/>
</dbReference>
<evidence type="ECO:0000256" key="2">
    <source>
        <dbReference type="ARBA" id="ARBA00005582"/>
    </source>
</evidence>
<dbReference type="PROSITE" id="PS51462">
    <property type="entry name" value="NUDIX"/>
    <property type="match status" value="1"/>
</dbReference>
<dbReference type="Gene3D" id="3.90.79.10">
    <property type="entry name" value="Nucleoside Triphosphate Pyrophosphohydrolase"/>
    <property type="match status" value="1"/>
</dbReference>
<accession>A0AAW0YVY5</accession>
<organism evidence="7 8">
    <name type="scientific">Kwoniella newhampshirensis</name>
    <dbReference type="NCBI Taxonomy" id="1651941"/>
    <lineage>
        <taxon>Eukaryota</taxon>
        <taxon>Fungi</taxon>
        <taxon>Dikarya</taxon>
        <taxon>Basidiomycota</taxon>
        <taxon>Agaricomycotina</taxon>
        <taxon>Tremellomycetes</taxon>
        <taxon>Tremellales</taxon>
        <taxon>Cryptococcaceae</taxon>
        <taxon>Kwoniella</taxon>
    </lineage>
</organism>
<keyword evidence="4" id="KW-0378">Hydrolase</keyword>
<evidence type="ECO:0000313" key="8">
    <source>
        <dbReference type="Proteomes" id="UP001388673"/>
    </source>
</evidence>
<reference evidence="7 8" key="1">
    <citation type="journal article" date="2024" name="bioRxiv">
        <title>Comparative genomics of Cryptococcus and Kwoniella reveals pathogenesis evolution and contrasting karyotype dynamics via intercentromeric recombination or chromosome fusion.</title>
        <authorList>
            <person name="Coelho M.A."/>
            <person name="David-Palma M."/>
            <person name="Shea T."/>
            <person name="Bowers K."/>
            <person name="McGinley-Smith S."/>
            <person name="Mohammad A.W."/>
            <person name="Gnirke A."/>
            <person name="Yurkov A.M."/>
            <person name="Nowrousian M."/>
            <person name="Sun S."/>
            <person name="Cuomo C.A."/>
            <person name="Heitman J."/>
        </authorList>
    </citation>
    <scope>NUCLEOTIDE SEQUENCE [LARGE SCALE GENOMIC DNA]</scope>
    <source>
        <strain evidence="7 8">CBS 13917</strain>
    </source>
</reference>
<evidence type="ECO:0000313" key="7">
    <source>
        <dbReference type="EMBL" id="KAK8847621.1"/>
    </source>
</evidence>
<dbReference type="InterPro" id="IPR000086">
    <property type="entry name" value="NUDIX_hydrolase_dom"/>
</dbReference>
<dbReference type="GeneID" id="92182738"/>
<dbReference type="AlphaFoldDB" id="A0AAW0YVY5"/>
<gene>
    <name evidence="7" type="ORF">IAR55_005480</name>
</gene>
<evidence type="ECO:0000256" key="1">
    <source>
        <dbReference type="ARBA" id="ARBA00001946"/>
    </source>
</evidence>
<name>A0AAW0YVY5_9TREE</name>
<dbReference type="PROSITE" id="PS00893">
    <property type="entry name" value="NUDIX_BOX"/>
    <property type="match status" value="1"/>
</dbReference>
<dbReference type="EMBL" id="JBCAWK010000010">
    <property type="protein sequence ID" value="KAK8847621.1"/>
    <property type="molecule type" value="Genomic_DNA"/>
</dbReference>
<sequence>MTIEPDSPPEFRQLRLAAAPFAFQQPVYGWGEPEEIVRSDQEYSLIFVVDVDHTKVLLGMKRRGMGVGLYNGFGGKRDPGETMLQCAARELYEESGISANEDALYHKGTLYTSRPLKGGAKGMRKQMIKISVFACFSWTGVPIETEEMTPQWFDIDKLPTQRMVS</sequence>